<dbReference type="KEGG" id="tgi:RBB81_12935"/>
<feature type="compositionally biased region" description="Polar residues" evidence="1">
    <location>
        <begin position="67"/>
        <end position="76"/>
    </location>
</feature>
<accession>A0AAU7YV29</accession>
<dbReference type="InterPro" id="IPR036259">
    <property type="entry name" value="MFS_trans_sf"/>
</dbReference>
<feature type="region of interest" description="Disordered" evidence="1">
    <location>
        <begin position="57"/>
        <end position="76"/>
    </location>
</feature>
<dbReference type="SUPFAM" id="SSF103473">
    <property type="entry name" value="MFS general substrate transporter"/>
    <property type="match status" value="1"/>
</dbReference>
<reference evidence="2" key="2">
    <citation type="journal article" date="2024" name="Environ. Microbiol.">
        <title>Genome analysis and description of Tunturibacter gen. nov. expands the diversity of Terriglobia in tundra soils.</title>
        <authorList>
            <person name="Messyasz A."/>
            <person name="Mannisto M.K."/>
            <person name="Kerkhof L.J."/>
            <person name="Haggblom M.M."/>
        </authorList>
    </citation>
    <scope>NUCLEOTIDE SEQUENCE</scope>
    <source>
        <strain evidence="2">M8UP39</strain>
    </source>
</reference>
<evidence type="ECO:0008006" key="3">
    <source>
        <dbReference type="Google" id="ProtNLM"/>
    </source>
</evidence>
<name>A0AAU7YV29_9BACT</name>
<gene>
    <name evidence="2" type="ORF">RBB81_12935</name>
</gene>
<evidence type="ECO:0000256" key="1">
    <source>
        <dbReference type="SAM" id="MobiDB-lite"/>
    </source>
</evidence>
<dbReference type="RefSeq" id="WP_353070923.1">
    <property type="nucleotide sequence ID" value="NZ_CP132938.1"/>
</dbReference>
<organism evidence="2">
    <name type="scientific">Tunturiibacter gelidiferens</name>
    <dbReference type="NCBI Taxonomy" id="3069689"/>
    <lineage>
        <taxon>Bacteria</taxon>
        <taxon>Pseudomonadati</taxon>
        <taxon>Acidobacteriota</taxon>
        <taxon>Terriglobia</taxon>
        <taxon>Terriglobales</taxon>
        <taxon>Acidobacteriaceae</taxon>
        <taxon>Tunturiibacter</taxon>
    </lineage>
</organism>
<evidence type="ECO:0000313" key="2">
    <source>
        <dbReference type="EMBL" id="XCB20504.1"/>
    </source>
</evidence>
<reference evidence="2" key="1">
    <citation type="submission" date="2023-08" db="EMBL/GenBank/DDBJ databases">
        <authorList>
            <person name="Messyasz A."/>
            <person name="Mannisto M.K."/>
            <person name="Kerkhof L.J."/>
            <person name="Haggblom M."/>
        </authorList>
    </citation>
    <scope>NUCLEOTIDE SEQUENCE</scope>
    <source>
        <strain evidence="2">M8UP39</strain>
    </source>
</reference>
<dbReference type="AlphaFoldDB" id="A0AAU7YV29"/>
<dbReference type="EMBL" id="CP132938">
    <property type="protein sequence ID" value="XCB20504.1"/>
    <property type="molecule type" value="Genomic_DNA"/>
</dbReference>
<protein>
    <recommendedName>
        <fullName evidence="3">Major facilitator superfamily (MFS) profile domain-containing protein</fullName>
    </recommendedName>
</protein>
<proteinExistence type="predicted"/>
<sequence length="76" mass="7788">MLILAVILAIFVYGLVAATLGTILPNLSDRFGLTPSQNGSIAFAQALGLILASLSRTPHSSHRTAKPTPSANTAGT</sequence>